<name>A0ACA9N4C0_9GLOM</name>
<sequence length="541" mass="58729">KLASWISPTGEATLKTSTLTSMSSDPKPTSLRDLYTQPVQSWNFPQQTNHTGPPSASPPMPSSSTSFSSTSNANLNSRVDTLKWGTSNPAGRPYAGAGNSSFIGAAPSTYTGSSYAAGSFPYGYAGYDGPAYGSHAPRVALKALLASAFLQYTTTAIAMPWEVGKVLLQVQWVPKRIEDAPIPDFDLELELELEEEDDNDELSESSTDDSYFHDPTSPTRQTRQARARPLLNTRKMSVVTSNKNSEVPVTLGSLYSHPTLLYPALLDSTLRPLISLLMPRIIENMTGVRIGVNVWMYPLCEFIGGVIGLGITIPIETIRRRLQAQVAVHGLPDVENSNRSKSSTASYDGDEMVSSCVHLSPRPYTGIFDCLWRILTEERSPPPKRKKSSRRPSMRSARASMTPKARKGKTSKPRLSGGPGSKRDVRSVFDAEISAAASTSHRPRMLSEEMRMSERRASQQHTAHSPQGVPQAEAGGSLGEKVEKEIEKARAEIESEGIDGWLDNTGLGQLYRGFGMGVGALALVLVLGLITGEEPEGWAEI</sequence>
<proteinExistence type="predicted"/>
<organism evidence="1 2">
    <name type="scientific">Acaulospora colombiana</name>
    <dbReference type="NCBI Taxonomy" id="27376"/>
    <lineage>
        <taxon>Eukaryota</taxon>
        <taxon>Fungi</taxon>
        <taxon>Fungi incertae sedis</taxon>
        <taxon>Mucoromycota</taxon>
        <taxon>Glomeromycotina</taxon>
        <taxon>Glomeromycetes</taxon>
        <taxon>Diversisporales</taxon>
        <taxon>Acaulosporaceae</taxon>
        <taxon>Acaulospora</taxon>
    </lineage>
</organism>
<protein>
    <submittedName>
        <fullName evidence="1">5781_t:CDS:1</fullName>
    </submittedName>
</protein>
<dbReference type="Proteomes" id="UP000789525">
    <property type="component" value="Unassembled WGS sequence"/>
</dbReference>
<feature type="non-terminal residue" evidence="1">
    <location>
        <position position="1"/>
    </location>
</feature>
<accession>A0ACA9N4C0</accession>
<comment type="caution">
    <text evidence="1">The sequence shown here is derived from an EMBL/GenBank/DDBJ whole genome shotgun (WGS) entry which is preliminary data.</text>
</comment>
<evidence type="ECO:0000313" key="1">
    <source>
        <dbReference type="EMBL" id="CAG8631541.1"/>
    </source>
</evidence>
<keyword evidence="2" id="KW-1185">Reference proteome</keyword>
<gene>
    <name evidence="1" type="ORF">ACOLOM_LOCUS7648</name>
</gene>
<reference evidence="1" key="1">
    <citation type="submission" date="2021-06" db="EMBL/GenBank/DDBJ databases">
        <authorList>
            <person name="Kallberg Y."/>
            <person name="Tangrot J."/>
            <person name="Rosling A."/>
        </authorList>
    </citation>
    <scope>NUCLEOTIDE SEQUENCE</scope>
    <source>
        <strain evidence="1">CL356</strain>
    </source>
</reference>
<dbReference type="EMBL" id="CAJVPT010018138">
    <property type="protein sequence ID" value="CAG8631541.1"/>
    <property type="molecule type" value="Genomic_DNA"/>
</dbReference>
<evidence type="ECO:0000313" key="2">
    <source>
        <dbReference type="Proteomes" id="UP000789525"/>
    </source>
</evidence>